<accession>A0A538T8B4</accession>
<organism evidence="2 3">
    <name type="scientific">Eiseniibacteriota bacterium</name>
    <dbReference type="NCBI Taxonomy" id="2212470"/>
    <lineage>
        <taxon>Bacteria</taxon>
        <taxon>Candidatus Eiseniibacteriota</taxon>
    </lineage>
</organism>
<dbReference type="AlphaFoldDB" id="A0A538T8B4"/>
<dbReference type="EMBL" id="VBOS01000034">
    <property type="protein sequence ID" value="TMQ59881.1"/>
    <property type="molecule type" value="Genomic_DNA"/>
</dbReference>
<comment type="caution">
    <text evidence="2">The sequence shown here is derived from an EMBL/GenBank/DDBJ whole genome shotgun (WGS) entry which is preliminary data.</text>
</comment>
<name>A0A538T8B4_UNCEI</name>
<evidence type="ECO:0000256" key="1">
    <source>
        <dbReference type="SAM" id="MobiDB-lite"/>
    </source>
</evidence>
<proteinExistence type="predicted"/>
<reference evidence="2 3" key="1">
    <citation type="journal article" date="2019" name="Nat. Microbiol.">
        <title>Mediterranean grassland soil C-N compound turnover is dependent on rainfall and depth, and is mediated by genomically divergent microorganisms.</title>
        <authorList>
            <person name="Diamond S."/>
            <person name="Andeer P.F."/>
            <person name="Li Z."/>
            <person name="Crits-Christoph A."/>
            <person name="Burstein D."/>
            <person name="Anantharaman K."/>
            <person name="Lane K.R."/>
            <person name="Thomas B.C."/>
            <person name="Pan C."/>
            <person name="Northen T.R."/>
            <person name="Banfield J.F."/>
        </authorList>
    </citation>
    <scope>NUCLEOTIDE SEQUENCE [LARGE SCALE GENOMIC DNA]</scope>
    <source>
        <strain evidence="2">WS_2</strain>
    </source>
</reference>
<evidence type="ECO:0000313" key="3">
    <source>
        <dbReference type="Proteomes" id="UP000317716"/>
    </source>
</evidence>
<feature type="region of interest" description="Disordered" evidence="1">
    <location>
        <begin position="30"/>
        <end position="49"/>
    </location>
</feature>
<protein>
    <submittedName>
        <fullName evidence="2">Uncharacterized protein</fullName>
    </submittedName>
</protein>
<evidence type="ECO:0000313" key="2">
    <source>
        <dbReference type="EMBL" id="TMQ59881.1"/>
    </source>
</evidence>
<dbReference type="Proteomes" id="UP000317716">
    <property type="component" value="Unassembled WGS sequence"/>
</dbReference>
<feature type="region of interest" description="Disordered" evidence="1">
    <location>
        <begin position="171"/>
        <end position="196"/>
    </location>
</feature>
<sequence>MGRRALRAAQLRARRSRVLPVRRGGARARRRALGGGCGAGPGPGPGAARARDLALHVHARRSAGLEGIGRVTAEAQWHRLHAGLDRPLGAAGRAQLGVAWYDVEPDASAESWRPVFLAFGKTDDRVDALGVRRAQLASVSLGGALRLGGMEGGLALEQFVFARAFRTPPAPVESGNSQAAADAAPGGAKPGGWPGGTRIELTLSRRF</sequence>
<gene>
    <name evidence="2" type="ORF">E6K72_01245</name>
</gene>